<evidence type="ECO:0000256" key="1">
    <source>
        <dbReference type="SAM" id="MobiDB-lite"/>
    </source>
</evidence>
<dbReference type="GO" id="GO:0003735">
    <property type="term" value="F:structural constituent of ribosome"/>
    <property type="evidence" value="ECO:0007669"/>
    <property type="project" value="InterPro"/>
</dbReference>
<evidence type="ECO:0000313" key="3">
    <source>
        <dbReference type="EMBL" id="SUZ64244.1"/>
    </source>
</evidence>
<dbReference type="SMART" id="SM01416">
    <property type="entry name" value="Ribosomal_L19e"/>
    <property type="match status" value="1"/>
</dbReference>
<feature type="compositionally biased region" description="Basic residues" evidence="1">
    <location>
        <begin position="12"/>
        <end position="49"/>
    </location>
</feature>
<dbReference type="InterPro" id="IPR057260">
    <property type="entry name" value="Ribosomal_L19e_C"/>
</dbReference>
<dbReference type="GO" id="GO:0003723">
    <property type="term" value="F:RNA binding"/>
    <property type="evidence" value="ECO:0007669"/>
    <property type="project" value="InterPro"/>
</dbReference>
<dbReference type="Gene3D" id="1.20.5.560">
    <property type="entry name" value="Single Heli x bin"/>
    <property type="match status" value="1"/>
</dbReference>
<dbReference type="InterPro" id="IPR015974">
    <property type="entry name" value="Ribosomal_eL19_dom3"/>
</dbReference>
<feature type="region of interest" description="Disordered" evidence="1">
    <location>
        <begin position="12"/>
        <end position="53"/>
    </location>
</feature>
<dbReference type="EMBL" id="UINC01000929">
    <property type="protein sequence ID" value="SUZ64244.1"/>
    <property type="molecule type" value="Genomic_DNA"/>
</dbReference>
<dbReference type="GO" id="GO:0006412">
    <property type="term" value="P:translation"/>
    <property type="evidence" value="ECO:0007669"/>
    <property type="project" value="InterPro"/>
</dbReference>
<accession>A0A381PCA1</accession>
<dbReference type="SUPFAM" id="SSF48140">
    <property type="entry name" value="Ribosomal protein L19 (L19e)"/>
    <property type="match status" value="1"/>
</dbReference>
<protein>
    <recommendedName>
        <fullName evidence="2">Large ribosomal subunit protein eL19 domain-containing protein</fullName>
    </recommendedName>
</protein>
<proteinExistence type="predicted"/>
<sequence length="111" mass="13101">VRQLIIQKFIRKHQKRGISRGRARHRDAQRAKGRQRGHGSRRGHGKARTPKKEAWMTRIRALRNELRQLRGTGILTASQYRHYYRRAKGGMYNSRAHLRAHIQTDGIEVEQ</sequence>
<dbReference type="InterPro" id="IPR000196">
    <property type="entry name" value="Ribosomal_eL19_dom"/>
</dbReference>
<dbReference type="InterPro" id="IPR035970">
    <property type="entry name" value="60S_ribosomal_eL19_sf"/>
</dbReference>
<dbReference type="InterPro" id="IPR015973">
    <property type="entry name" value="Ribosomal_eL19_dom2"/>
</dbReference>
<dbReference type="GO" id="GO:0022625">
    <property type="term" value="C:cytosolic large ribosomal subunit"/>
    <property type="evidence" value="ECO:0007669"/>
    <property type="project" value="InterPro"/>
</dbReference>
<dbReference type="InterPro" id="IPR039547">
    <property type="entry name" value="Ribosomal_eL19"/>
</dbReference>
<name>A0A381PCA1_9ZZZZ</name>
<feature type="non-terminal residue" evidence="3">
    <location>
        <position position="1"/>
    </location>
</feature>
<feature type="domain" description="Large ribosomal subunit protein eL19" evidence="2">
    <location>
        <begin position="1"/>
        <end position="106"/>
    </location>
</feature>
<organism evidence="3">
    <name type="scientific">marine metagenome</name>
    <dbReference type="NCBI Taxonomy" id="408172"/>
    <lineage>
        <taxon>unclassified sequences</taxon>
        <taxon>metagenomes</taxon>
        <taxon>ecological metagenomes</taxon>
    </lineage>
</organism>
<gene>
    <name evidence="3" type="ORF">METZ01_LOCUS17098</name>
</gene>
<evidence type="ECO:0000259" key="2">
    <source>
        <dbReference type="SMART" id="SM01416"/>
    </source>
</evidence>
<reference evidence="3" key="1">
    <citation type="submission" date="2018-05" db="EMBL/GenBank/DDBJ databases">
        <authorList>
            <person name="Lanie J.A."/>
            <person name="Ng W.-L."/>
            <person name="Kazmierczak K.M."/>
            <person name="Andrzejewski T.M."/>
            <person name="Davidsen T.M."/>
            <person name="Wayne K.J."/>
            <person name="Tettelin H."/>
            <person name="Glass J.I."/>
            <person name="Rusch D."/>
            <person name="Podicherti R."/>
            <person name="Tsui H.-C.T."/>
            <person name="Winkler M.E."/>
        </authorList>
    </citation>
    <scope>NUCLEOTIDE SEQUENCE</scope>
</reference>
<dbReference type="PANTHER" id="PTHR10722">
    <property type="entry name" value="60S RIBOSOMAL PROTEIN L19"/>
    <property type="match status" value="1"/>
</dbReference>
<dbReference type="Pfam" id="PF25476">
    <property type="entry name" value="Ribosomal_L19e_C"/>
    <property type="match status" value="1"/>
</dbReference>
<dbReference type="AlphaFoldDB" id="A0A381PCA1"/>
<dbReference type="Gene3D" id="1.10.1200.60">
    <property type="match status" value="1"/>
</dbReference>